<reference evidence="3" key="1">
    <citation type="submission" date="2025-08" db="UniProtKB">
        <authorList>
            <consortium name="RefSeq"/>
        </authorList>
    </citation>
    <scope>IDENTIFICATION</scope>
</reference>
<feature type="transmembrane region" description="Helical" evidence="1">
    <location>
        <begin position="39"/>
        <end position="58"/>
    </location>
</feature>
<keyword evidence="1" id="KW-0812">Transmembrane</keyword>
<keyword evidence="1" id="KW-1133">Transmembrane helix</keyword>
<accession>A0A2I4CKH8</accession>
<dbReference type="KEGG" id="alim:106529569"/>
<dbReference type="InParanoid" id="A0A2I4CKH8"/>
<dbReference type="Proteomes" id="UP000192220">
    <property type="component" value="Unplaced"/>
</dbReference>
<proteinExistence type="predicted"/>
<feature type="transmembrane region" description="Helical" evidence="1">
    <location>
        <begin position="102"/>
        <end position="122"/>
    </location>
</feature>
<keyword evidence="2" id="KW-1185">Reference proteome</keyword>
<name>A0A2I4CKH8_AUSLI</name>
<dbReference type="RefSeq" id="XP_013880491.1">
    <property type="nucleotide sequence ID" value="XM_014025037.1"/>
</dbReference>
<protein>
    <submittedName>
        <fullName evidence="3">Uncharacterized protein LOC106529569</fullName>
    </submittedName>
</protein>
<organism evidence="2 3">
    <name type="scientific">Austrofundulus limnaeus</name>
    <name type="common">Annual killifish</name>
    <dbReference type="NCBI Taxonomy" id="52670"/>
    <lineage>
        <taxon>Eukaryota</taxon>
        <taxon>Metazoa</taxon>
        <taxon>Chordata</taxon>
        <taxon>Craniata</taxon>
        <taxon>Vertebrata</taxon>
        <taxon>Euteleostomi</taxon>
        <taxon>Actinopterygii</taxon>
        <taxon>Neopterygii</taxon>
        <taxon>Teleostei</taxon>
        <taxon>Neoteleostei</taxon>
        <taxon>Acanthomorphata</taxon>
        <taxon>Ovalentaria</taxon>
        <taxon>Atherinomorphae</taxon>
        <taxon>Cyprinodontiformes</taxon>
        <taxon>Rivulidae</taxon>
        <taxon>Austrofundulus</taxon>
    </lineage>
</organism>
<feature type="transmembrane region" description="Helical" evidence="1">
    <location>
        <begin position="161"/>
        <end position="184"/>
    </location>
</feature>
<evidence type="ECO:0000313" key="2">
    <source>
        <dbReference type="Proteomes" id="UP000192220"/>
    </source>
</evidence>
<keyword evidence="1" id="KW-0472">Membrane</keyword>
<evidence type="ECO:0000256" key="1">
    <source>
        <dbReference type="SAM" id="Phobius"/>
    </source>
</evidence>
<dbReference type="AlphaFoldDB" id="A0A2I4CKH8"/>
<sequence>MSAEVLPVSEHNGNTEAAQEIPVGGSKPLHRFLRGQPKIIGIVVLIMGVSFVIISFAITSSHYSGHIYATIPPGIFLGTLFIICGILYILTERSPTKKTVTISLALSIVTILGACWTLLHLLGDLHMTSDMYDYEFSYNETSTDTQWASYYNALGVTIESIFLIHSLVGAIIFIVMSVFAGAALRSTNSQAVVMINMTATESPAE</sequence>
<dbReference type="OrthoDB" id="8777022at2759"/>
<evidence type="ECO:0000313" key="3">
    <source>
        <dbReference type="RefSeq" id="XP_013880491.1"/>
    </source>
</evidence>
<gene>
    <name evidence="3" type="primary">LOC106529569</name>
</gene>
<feature type="transmembrane region" description="Helical" evidence="1">
    <location>
        <begin position="70"/>
        <end position="90"/>
    </location>
</feature>
<dbReference type="GeneID" id="106529569"/>